<dbReference type="Pfam" id="PF13639">
    <property type="entry name" value="zf-RING_2"/>
    <property type="match status" value="1"/>
</dbReference>
<feature type="compositionally biased region" description="Polar residues" evidence="9">
    <location>
        <begin position="1"/>
        <end position="11"/>
    </location>
</feature>
<dbReference type="SMART" id="SM00184">
    <property type="entry name" value="RING"/>
    <property type="match status" value="1"/>
</dbReference>
<evidence type="ECO:0000256" key="4">
    <source>
        <dbReference type="ARBA" id="ARBA00022723"/>
    </source>
</evidence>
<dbReference type="OrthoDB" id="8062037at2759"/>
<dbReference type="GO" id="GO:0005737">
    <property type="term" value="C:cytoplasm"/>
    <property type="evidence" value="ECO:0007669"/>
    <property type="project" value="TreeGrafter"/>
</dbReference>
<dbReference type="PANTHER" id="PTHR15710">
    <property type="entry name" value="E3 UBIQUITIN-PROTEIN LIGASE PRAJA"/>
    <property type="match status" value="1"/>
</dbReference>
<keyword evidence="3" id="KW-0808">Transferase</keyword>
<dbReference type="AlphaFoldDB" id="A0A8X7W190"/>
<evidence type="ECO:0000256" key="8">
    <source>
        <dbReference type="PROSITE-ProRule" id="PRU00175"/>
    </source>
</evidence>
<proteinExistence type="predicted"/>
<dbReference type="Gene3D" id="3.30.40.10">
    <property type="entry name" value="Zinc/RING finger domain, C3HC4 (zinc finger)"/>
    <property type="match status" value="1"/>
</dbReference>
<dbReference type="EC" id="2.3.2.27" evidence="2"/>
<evidence type="ECO:0000256" key="6">
    <source>
        <dbReference type="ARBA" id="ARBA00022786"/>
    </source>
</evidence>
<feature type="region of interest" description="Disordered" evidence="9">
    <location>
        <begin position="1"/>
        <end position="27"/>
    </location>
</feature>
<organism evidence="11 12">
    <name type="scientific">Brassica carinata</name>
    <name type="common">Ethiopian mustard</name>
    <name type="synonym">Abyssinian cabbage</name>
    <dbReference type="NCBI Taxonomy" id="52824"/>
    <lineage>
        <taxon>Eukaryota</taxon>
        <taxon>Viridiplantae</taxon>
        <taxon>Streptophyta</taxon>
        <taxon>Embryophyta</taxon>
        <taxon>Tracheophyta</taxon>
        <taxon>Spermatophyta</taxon>
        <taxon>Magnoliopsida</taxon>
        <taxon>eudicotyledons</taxon>
        <taxon>Gunneridae</taxon>
        <taxon>Pentapetalae</taxon>
        <taxon>rosids</taxon>
        <taxon>malvids</taxon>
        <taxon>Brassicales</taxon>
        <taxon>Brassicaceae</taxon>
        <taxon>Brassiceae</taxon>
        <taxon>Brassica</taxon>
    </lineage>
</organism>
<dbReference type="GO" id="GO:0061630">
    <property type="term" value="F:ubiquitin protein ligase activity"/>
    <property type="evidence" value="ECO:0007669"/>
    <property type="project" value="UniProtKB-EC"/>
</dbReference>
<evidence type="ECO:0000256" key="2">
    <source>
        <dbReference type="ARBA" id="ARBA00012483"/>
    </source>
</evidence>
<comment type="caution">
    <text evidence="11">The sequence shown here is derived from an EMBL/GenBank/DDBJ whole genome shotgun (WGS) entry which is preliminary data.</text>
</comment>
<comment type="catalytic activity">
    <reaction evidence="1">
        <text>S-ubiquitinyl-[E2 ubiquitin-conjugating enzyme]-L-cysteine + [acceptor protein]-L-lysine = [E2 ubiquitin-conjugating enzyme]-L-cysteine + N(6)-ubiquitinyl-[acceptor protein]-L-lysine.</text>
        <dbReference type="EC" id="2.3.2.27"/>
    </reaction>
</comment>
<dbReference type="FunFam" id="3.30.40.10:FF:000127">
    <property type="entry name" value="E3 ubiquitin-protein ligase RNF181"/>
    <property type="match status" value="1"/>
</dbReference>
<evidence type="ECO:0000256" key="9">
    <source>
        <dbReference type="SAM" id="MobiDB-lite"/>
    </source>
</evidence>
<dbReference type="GO" id="GO:0008270">
    <property type="term" value="F:zinc ion binding"/>
    <property type="evidence" value="ECO:0007669"/>
    <property type="project" value="UniProtKB-KW"/>
</dbReference>
<accession>A0A8X7W190</accession>
<dbReference type="PROSITE" id="PS50089">
    <property type="entry name" value="ZF_RING_2"/>
    <property type="match status" value="1"/>
</dbReference>
<dbReference type="EMBL" id="JAAMPC010000003">
    <property type="protein sequence ID" value="KAG2320675.1"/>
    <property type="molecule type" value="Genomic_DNA"/>
</dbReference>
<dbReference type="PANTHER" id="PTHR15710:SF217">
    <property type="entry name" value="E3 UBIQUITIN-PROTEIN LIGASE RDUF2"/>
    <property type="match status" value="1"/>
</dbReference>
<dbReference type="SUPFAM" id="SSF57850">
    <property type="entry name" value="RING/U-box"/>
    <property type="match status" value="1"/>
</dbReference>
<dbReference type="GO" id="GO:0016567">
    <property type="term" value="P:protein ubiquitination"/>
    <property type="evidence" value="ECO:0007669"/>
    <property type="project" value="TreeGrafter"/>
</dbReference>
<gene>
    <name evidence="11" type="ORF">Bca52824_013888</name>
</gene>
<evidence type="ECO:0000256" key="1">
    <source>
        <dbReference type="ARBA" id="ARBA00000900"/>
    </source>
</evidence>
<feature type="region of interest" description="Disordered" evidence="9">
    <location>
        <begin position="122"/>
        <end position="160"/>
    </location>
</feature>
<evidence type="ECO:0000256" key="7">
    <source>
        <dbReference type="ARBA" id="ARBA00022833"/>
    </source>
</evidence>
<evidence type="ECO:0000259" key="10">
    <source>
        <dbReference type="PROSITE" id="PS50089"/>
    </source>
</evidence>
<dbReference type="Proteomes" id="UP000886595">
    <property type="component" value="Unassembled WGS sequence"/>
</dbReference>
<feature type="domain" description="RING-type" evidence="10">
    <location>
        <begin position="56"/>
        <end position="97"/>
    </location>
</feature>
<keyword evidence="5 8" id="KW-0863">Zinc-finger</keyword>
<keyword evidence="7" id="KW-0862">Zinc</keyword>
<sequence>MQQRYGASLPNTLEGDNGNGARRGAPPAAKSAIEALETFEAGSTSTEEGERMAVLCAVCEDAMVMGEIGKKLPCGHCYHDNCILPWLETTNSCPVCRFQLRTDDLHYERKRAREEPTLTAFAGVSSSSSISGREENNDHHVVGTRRLRPRKRTPNRYMGH</sequence>
<evidence type="ECO:0000313" key="12">
    <source>
        <dbReference type="Proteomes" id="UP000886595"/>
    </source>
</evidence>
<keyword evidence="4" id="KW-0479">Metal-binding</keyword>
<feature type="compositionally biased region" description="Basic and acidic residues" evidence="9">
    <location>
        <begin position="132"/>
        <end position="141"/>
    </location>
</feature>
<reference evidence="11 12" key="1">
    <citation type="submission" date="2020-02" db="EMBL/GenBank/DDBJ databases">
        <authorList>
            <person name="Ma Q."/>
            <person name="Huang Y."/>
            <person name="Song X."/>
            <person name="Pei D."/>
        </authorList>
    </citation>
    <scope>NUCLEOTIDE SEQUENCE [LARGE SCALE GENOMIC DNA]</scope>
    <source>
        <strain evidence="11">Sxm20200214</strain>
        <tissue evidence="11">Leaf</tissue>
    </source>
</reference>
<dbReference type="InterPro" id="IPR013083">
    <property type="entry name" value="Znf_RING/FYVE/PHD"/>
</dbReference>
<name>A0A8X7W190_BRACI</name>
<keyword evidence="6" id="KW-0833">Ubl conjugation pathway</keyword>
<evidence type="ECO:0000313" key="11">
    <source>
        <dbReference type="EMBL" id="KAG2320675.1"/>
    </source>
</evidence>
<evidence type="ECO:0000256" key="5">
    <source>
        <dbReference type="ARBA" id="ARBA00022771"/>
    </source>
</evidence>
<evidence type="ECO:0000256" key="3">
    <source>
        <dbReference type="ARBA" id="ARBA00022679"/>
    </source>
</evidence>
<protein>
    <recommendedName>
        <fullName evidence="2">RING-type E3 ubiquitin transferase</fullName>
        <ecNumber evidence="2">2.3.2.27</ecNumber>
    </recommendedName>
</protein>
<dbReference type="InterPro" id="IPR001841">
    <property type="entry name" value="Znf_RING"/>
</dbReference>
<keyword evidence="12" id="KW-1185">Reference proteome</keyword>
<feature type="compositionally biased region" description="Basic residues" evidence="9">
    <location>
        <begin position="142"/>
        <end position="160"/>
    </location>
</feature>